<evidence type="ECO:0000313" key="2">
    <source>
        <dbReference type="Proteomes" id="UP000190641"/>
    </source>
</evidence>
<accession>A0A9X6B3H9</accession>
<gene>
    <name evidence="1" type="ORF">BLX06_31130</name>
</gene>
<reference evidence="1 2" key="1">
    <citation type="submission" date="2017-01" db="EMBL/GenBank/DDBJ databases">
        <title>Bacillus cereus isolates.</title>
        <authorList>
            <person name="Beno S.M."/>
        </authorList>
    </citation>
    <scope>NUCLEOTIDE SEQUENCE [LARGE SCALE GENOMIC DNA]</scope>
    <source>
        <strain evidence="1 2">FSL K6-1030</strain>
    </source>
</reference>
<name>A0A9X6B3H9_BACCE</name>
<protein>
    <submittedName>
        <fullName evidence="1">Uncharacterized protein</fullName>
    </submittedName>
</protein>
<dbReference type="AlphaFoldDB" id="A0A9X6B3H9"/>
<organism evidence="1 2">
    <name type="scientific">Bacillus cereus</name>
    <dbReference type="NCBI Taxonomy" id="1396"/>
    <lineage>
        <taxon>Bacteria</taxon>
        <taxon>Bacillati</taxon>
        <taxon>Bacillota</taxon>
        <taxon>Bacilli</taxon>
        <taxon>Bacillales</taxon>
        <taxon>Bacillaceae</taxon>
        <taxon>Bacillus</taxon>
        <taxon>Bacillus cereus group</taxon>
    </lineage>
</organism>
<dbReference type="EMBL" id="MUAU01000215">
    <property type="protein sequence ID" value="OOR71379.1"/>
    <property type="molecule type" value="Genomic_DNA"/>
</dbReference>
<dbReference type="Proteomes" id="UP000190641">
    <property type="component" value="Unassembled WGS sequence"/>
</dbReference>
<dbReference type="RefSeq" id="WP_078187826.1">
    <property type="nucleotide sequence ID" value="NZ_MUAU01000215.1"/>
</dbReference>
<proteinExistence type="predicted"/>
<sequence length="67" mass="7655">MVMINSVINREFLSMTANMLPQKVKDGFRKKIRSKSQGSAKESLNATLSELKTRIMIDLQNNIDEQL</sequence>
<comment type="caution">
    <text evidence="1">The sequence shown here is derived from an EMBL/GenBank/DDBJ whole genome shotgun (WGS) entry which is preliminary data.</text>
</comment>
<evidence type="ECO:0000313" key="1">
    <source>
        <dbReference type="EMBL" id="OOR71379.1"/>
    </source>
</evidence>